<sequence>MYIISACLCGVNCRYDGKNNTNERCLKLFKEGKAVLVCPEQLGGLQTPRDPVELNSPASQVIDGDGKAINNKDEDMTKQFLDGAYETLKIARMLGSTKAILKEGSPSCGSNFVYDGTFTGNKIEGKGITAYLLEKEGITVFSDEDLEVNNSKLVYLNEFDREKAKKRRLFELEEEMEEGEEYFDLTENLSEMSDLPPKVEENVKKLMISLAHDLMGFEELDEIAEATGLSIEEVEEILKDGED</sequence>
<organism evidence="1 2">
    <name type="scientific">Clostridium puniceum</name>
    <dbReference type="NCBI Taxonomy" id="29367"/>
    <lineage>
        <taxon>Bacteria</taxon>
        <taxon>Bacillati</taxon>
        <taxon>Bacillota</taxon>
        <taxon>Clostridia</taxon>
        <taxon>Eubacteriales</taxon>
        <taxon>Clostridiaceae</taxon>
        <taxon>Clostridium</taxon>
    </lineage>
</organism>
<dbReference type="Pfam" id="PF04463">
    <property type="entry name" value="2-thiour_desulf"/>
    <property type="match status" value="1"/>
</dbReference>
<dbReference type="RefSeq" id="WP_077848606.1">
    <property type="nucleotide sequence ID" value="NZ_LZZM01000191.1"/>
</dbReference>
<keyword evidence="2" id="KW-1185">Reference proteome</keyword>
<gene>
    <name evidence="1" type="ORF">CLPUN_35930</name>
</gene>
<dbReference type="OrthoDB" id="9797779at2"/>
<dbReference type="EMBL" id="LZZM01000191">
    <property type="protein sequence ID" value="OOM74964.1"/>
    <property type="molecule type" value="Genomic_DNA"/>
</dbReference>
<dbReference type="PANTHER" id="PTHR30087:SF1">
    <property type="entry name" value="HYPOTHETICAL CYTOSOLIC PROTEIN"/>
    <property type="match status" value="1"/>
</dbReference>
<evidence type="ECO:0000313" key="2">
    <source>
        <dbReference type="Proteomes" id="UP000190890"/>
    </source>
</evidence>
<reference evidence="1 2" key="1">
    <citation type="submission" date="2016-05" db="EMBL/GenBank/DDBJ databases">
        <title>Microbial solvent formation.</title>
        <authorList>
            <person name="Poehlein A."/>
            <person name="Montoya Solano J.D."/>
            <person name="Flitsch S."/>
            <person name="Krabben P."/>
            <person name="Duerre P."/>
            <person name="Daniel R."/>
        </authorList>
    </citation>
    <scope>NUCLEOTIDE SEQUENCE [LARGE SCALE GENOMIC DNA]</scope>
    <source>
        <strain evidence="1 2">DSM 2619</strain>
    </source>
</reference>
<dbReference type="STRING" id="29367.CLPUN_35930"/>
<dbReference type="Proteomes" id="UP000190890">
    <property type="component" value="Unassembled WGS sequence"/>
</dbReference>
<name>A0A1S8TBG8_9CLOT</name>
<dbReference type="InterPro" id="IPR007553">
    <property type="entry name" value="2-thiour_desulf"/>
</dbReference>
<comment type="caution">
    <text evidence="1">The sequence shown here is derived from an EMBL/GenBank/DDBJ whole genome shotgun (WGS) entry which is preliminary data.</text>
</comment>
<evidence type="ECO:0000313" key="1">
    <source>
        <dbReference type="EMBL" id="OOM74964.1"/>
    </source>
</evidence>
<accession>A0A1S8TBG8</accession>
<protein>
    <submittedName>
        <fullName evidence="1">Uncharacterized protein</fullName>
    </submittedName>
</protein>
<dbReference type="AlphaFoldDB" id="A0A1S8TBG8"/>
<proteinExistence type="predicted"/>
<dbReference type="PANTHER" id="PTHR30087">
    <property type="entry name" value="INNER MEMBRANE PROTEIN"/>
    <property type="match status" value="1"/>
</dbReference>